<evidence type="ECO:0008006" key="3">
    <source>
        <dbReference type="Google" id="ProtNLM"/>
    </source>
</evidence>
<dbReference type="Proteomes" id="UP001319870">
    <property type="component" value="Unassembled WGS sequence"/>
</dbReference>
<reference evidence="1 2" key="1">
    <citation type="submission" date="2021-09" db="EMBL/GenBank/DDBJ databases">
        <title>Isoptericola luteus sp. nov., a novel bacterium isolated from Harbin, the capital city of Heilongjiang province.</title>
        <authorList>
            <person name="Li J."/>
        </authorList>
    </citation>
    <scope>NUCLEOTIDE SEQUENCE [LARGE SCALE GENOMIC DNA]</scope>
    <source>
        <strain evidence="1 2">NEAU-Y5</strain>
    </source>
</reference>
<evidence type="ECO:0000313" key="1">
    <source>
        <dbReference type="EMBL" id="MCA5892203.1"/>
    </source>
</evidence>
<protein>
    <recommendedName>
        <fullName evidence="3">DUF4126 domain-containing protein</fullName>
    </recommendedName>
</protein>
<evidence type="ECO:0000313" key="2">
    <source>
        <dbReference type="Proteomes" id="UP001319870"/>
    </source>
</evidence>
<sequence>MTAPLPVRALALGLAAGARATLGPAAPILGPVPRCAPGRSAAAAHRPSAAVRAVAVLAVVGELVGDTLPTTPSRLEHHGPEGRAVSGAVGGVLLARRRGAPVPDTLVAAAAGALAGLAGTGLGAAWRSAVARRGWPDLPAALAEDAVALALAAWATRA</sequence>
<dbReference type="EMBL" id="JAIXCQ010000001">
    <property type="protein sequence ID" value="MCA5892203.1"/>
    <property type="molecule type" value="Genomic_DNA"/>
</dbReference>
<comment type="caution">
    <text evidence="1">The sequence shown here is derived from an EMBL/GenBank/DDBJ whole genome shotgun (WGS) entry which is preliminary data.</text>
</comment>
<keyword evidence="2" id="KW-1185">Reference proteome</keyword>
<name>A0ABS7ZAX5_9MICO</name>
<accession>A0ABS7ZAX5</accession>
<organism evidence="1 2">
    <name type="scientific">Isoptericola luteus</name>
    <dbReference type="NCBI Taxonomy" id="2879484"/>
    <lineage>
        <taxon>Bacteria</taxon>
        <taxon>Bacillati</taxon>
        <taxon>Actinomycetota</taxon>
        <taxon>Actinomycetes</taxon>
        <taxon>Micrococcales</taxon>
        <taxon>Promicromonosporaceae</taxon>
        <taxon>Isoptericola</taxon>
    </lineage>
</organism>
<gene>
    <name evidence="1" type="ORF">LEP48_02420</name>
</gene>
<dbReference type="RefSeq" id="WP_225563917.1">
    <property type="nucleotide sequence ID" value="NZ_JAIXCQ010000001.1"/>
</dbReference>
<proteinExistence type="predicted"/>